<organism evidence="2 3">
    <name type="scientific">Natronorubrum tibetense GA33</name>
    <dbReference type="NCBI Taxonomy" id="1114856"/>
    <lineage>
        <taxon>Archaea</taxon>
        <taxon>Methanobacteriati</taxon>
        <taxon>Methanobacteriota</taxon>
        <taxon>Stenosarchaea group</taxon>
        <taxon>Halobacteria</taxon>
        <taxon>Halobacteriales</taxon>
        <taxon>Natrialbaceae</taxon>
        <taxon>Natronorubrum</taxon>
    </lineage>
</organism>
<dbReference type="RefSeq" id="WP_006088224.1">
    <property type="nucleotide sequence ID" value="NZ_AOHW01000006.1"/>
</dbReference>
<evidence type="ECO:0000313" key="3">
    <source>
        <dbReference type="Proteomes" id="UP000011599"/>
    </source>
</evidence>
<dbReference type="EMBL" id="AOHW01000006">
    <property type="protein sequence ID" value="ELY45790.1"/>
    <property type="molecule type" value="Genomic_DNA"/>
</dbReference>
<feature type="transmembrane region" description="Helical" evidence="1">
    <location>
        <begin position="20"/>
        <end position="39"/>
    </location>
</feature>
<protein>
    <recommendedName>
        <fullName evidence="4">DUF4330 domain-containing protein</fullName>
    </recommendedName>
</protein>
<dbReference type="Proteomes" id="UP000011599">
    <property type="component" value="Unassembled WGS sequence"/>
</dbReference>
<name>L9W8E7_9EURY</name>
<reference evidence="2 3" key="1">
    <citation type="journal article" date="2014" name="PLoS Genet.">
        <title>Phylogenetically driven sequencing of extremely halophilic archaea reveals strategies for static and dynamic osmo-response.</title>
        <authorList>
            <person name="Becker E.A."/>
            <person name="Seitzer P.M."/>
            <person name="Tritt A."/>
            <person name="Larsen D."/>
            <person name="Krusor M."/>
            <person name="Yao A.I."/>
            <person name="Wu D."/>
            <person name="Madern D."/>
            <person name="Eisen J.A."/>
            <person name="Darling A.E."/>
            <person name="Facciotti M.T."/>
        </authorList>
    </citation>
    <scope>NUCLEOTIDE SEQUENCE [LARGE SCALE GENOMIC DNA]</scope>
    <source>
        <strain evidence="2 3">GA33</strain>
    </source>
</reference>
<dbReference type="eggNOG" id="arCOG07778">
    <property type="taxonomic scope" value="Archaea"/>
</dbReference>
<comment type="caution">
    <text evidence="2">The sequence shown here is derived from an EMBL/GenBank/DDBJ whole genome shotgun (WGS) entry which is preliminary data.</text>
</comment>
<dbReference type="PATRIC" id="fig|1114856.3.peg.534"/>
<evidence type="ECO:0008006" key="4">
    <source>
        <dbReference type="Google" id="ProtNLM"/>
    </source>
</evidence>
<dbReference type="AlphaFoldDB" id="L9W8E7"/>
<evidence type="ECO:0000313" key="2">
    <source>
        <dbReference type="EMBL" id="ELY45790.1"/>
    </source>
</evidence>
<keyword evidence="1" id="KW-0812">Transmembrane</keyword>
<gene>
    <name evidence="2" type="ORF">C496_02572</name>
</gene>
<dbReference type="InterPro" id="IPR025480">
    <property type="entry name" value="DUF4330"/>
</dbReference>
<keyword evidence="3" id="KW-1185">Reference proteome</keyword>
<accession>L9W8E7</accession>
<evidence type="ECO:0000256" key="1">
    <source>
        <dbReference type="SAM" id="Phobius"/>
    </source>
</evidence>
<sequence>MPLIDDDGNLFGAVNVIDAIIVVVLLAVVVAGIAVVAALGGSESETRYATIELENQPDYVVERIDEGDVATFEGSGDSITVTDVQITPSAANEGNSSQPDVTIRTEVDGERIEDEDREEDQFQVAGNPVMLGNEIQLDMGAYATSGTVTDLGHDGETLSDAEGATTTRAAVELENVRPSVADGLGEGMSETMRGETVATVEDVESEPASIVLQSEDGNIYEREHPQNRDVTIVVELQTTETETGIEFRGERLGVGSSIVLNFDGMTVQGEVSAVE</sequence>
<proteinExistence type="predicted"/>
<dbReference type="OrthoDB" id="202569at2157"/>
<keyword evidence="1" id="KW-1133">Transmembrane helix</keyword>
<dbReference type="Pfam" id="PF14221">
    <property type="entry name" value="DUF4330"/>
    <property type="match status" value="2"/>
</dbReference>
<keyword evidence="1" id="KW-0472">Membrane</keyword>